<dbReference type="AlphaFoldDB" id="A0A0G1KBC4"/>
<evidence type="ECO:0000313" key="3">
    <source>
        <dbReference type="Proteomes" id="UP000034032"/>
    </source>
</evidence>
<reference evidence="2 3" key="1">
    <citation type="journal article" date="2015" name="Nature">
        <title>rRNA introns, odd ribosomes, and small enigmatic genomes across a large radiation of phyla.</title>
        <authorList>
            <person name="Brown C.T."/>
            <person name="Hug L.A."/>
            <person name="Thomas B.C."/>
            <person name="Sharon I."/>
            <person name="Castelle C.J."/>
            <person name="Singh A."/>
            <person name="Wilkins M.J."/>
            <person name="Williams K.H."/>
            <person name="Banfield J.F."/>
        </authorList>
    </citation>
    <scope>NUCLEOTIDE SEQUENCE [LARGE SCALE GENOMIC DNA]</scope>
</reference>
<evidence type="ECO:0000313" key="2">
    <source>
        <dbReference type="EMBL" id="KKT80883.1"/>
    </source>
</evidence>
<dbReference type="Proteomes" id="UP000034032">
    <property type="component" value="Unassembled WGS sequence"/>
</dbReference>
<accession>A0A0G1KBC4</accession>
<keyword evidence="1" id="KW-1133">Transmembrane helix</keyword>
<keyword evidence="1" id="KW-0812">Transmembrane</keyword>
<keyword evidence="1" id="KW-0472">Membrane</keyword>
<protein>
    <submittedName>
        <fullName evidence="2">Uncharacterized protein</fullName>
    </submittedName>
</protein>
<feature type="transmembrane region" description="Helical" evidence="1">
    <location>
        <begin position="31"/>
        <end position="47"/>
    </location>
</feature>
<dbReference type="EMBL" id="LCJR01000032">
    <property type="protein sequence ID" value="KKT80883.1"/>
    <property type="molecule type" value="Genomic_DNA"/>
</dbReference>
<name>A0A0G1KBC4_9BACT</name>
<gene>
    <name evidence="2" type="ORF">UW79_C0032G0004</name>
</gene>
<evidence type="ECO:0000256" key="1">
    <source>
        <dbReference type="SAM" id="Phobius"/>
    </source>
</evidence>
<organism evidence="2 3">
    <name type="scientific">Candidatus Yanofskybacteria bacterium GW2011_GWA2_44_9</name>
    <dbReference type="NCBI Taxonomy" id="1619025"/>
    <lineage>
        <taxon>Bacteria</taxon>
        <taxon>Candidatus Yanofskyibacteriota</taxon>
    </lineage>
</organism>
<comment type="caution">
    <text evidence="2">The sequence shown here is derived from an EMBL/GenBank/DDBJ whole genome shotgun (WGS) entry which is preliminary data.</text>
</comment>
<proteinExistence type="predicted"/>
<sequence length="54" mass="6170">MRIVQNQFFRIFFSVLSGLFVRYFLGFGWGLVAALIVVMFLNVLAGIDRARGRS</sequence>